<keyword evidence="3 5" id="KW-1133">Transmembrane helix</keyword>
<dbReference type="InterPro" id="IPR052719">
    <property type="entry name" value="CvpA-like"/>
</dbReference>
<dbReference type="Pfam" id="PF02674">
    <property type="entry name" value="Colicin_V"/>
    <property type="match status" value="1"/>
</dbReference>
<evidence type="ECO:0000256" key="5">
    <source>
        <dbReference type="SAM" id="Phobius"/>
    </source>
</evidence>
<dbReference type="GO" id="GO:0016020">
    <property type="term" value="C:membrane"/>
    <property type="evidence" value="ECO:0007669"/>
    <property type="project" value="UniProtKB-SubCell"/>
</dbReference>
<keyword evidence="2 5" id="KW-0812">Transmembrane</keyword>
<keyword evidence="4 5" id="KW-0472">Membrane</keyword>
<evidence type="ECO:0000313" key="7">
    <source>
        <dbReference type="Proteomes" id="UP000027583"/>
    </source>
</evidence>
<dbReference type="AlphaFoldDB" id="A0A060QEK4"/>
<evidence type="ECO:0000256" key="2">
    <source>
        <dbReference type="ARBA" id="ARBA00022692"/>
    </source>
</evidence>
<gene>
    <name evidence="6" type="ORF">ASAP_1524</name>
</gene>
<protein>
    <submittedName>
        <fullName evidence="6">Colicin V production protein</fullName>
    </submittedName>
</protein>
<dbReference type="Proteomes" id="UP000027583">
    <property type="component" value="Unassembled WGS sequence"/>
</dbReference>
<proteinExistence type="predicted"/>
<feature type="transmembrane region" description="Helical" evidence="5">
    <location>
        <begin position="107"/>
        <end position="128"/>
    </location>
</feature>
<dbReference type="PANTHER" id="PTHR36926">
    <property type="entry name" value="COLICIN V PRODUCTION PROTEIN"/>
    <property type="match status" value="1"/>
</dbReference>
<feature type="transmembrane region" description="Helical" evidence="5">
    <location>
        <begin position="34"/>
        <end position="53"/>
    </location>
</feature>
<comment type="caution">
    <text evidence="6">The sequence shown here is derived from an EMBL/GenBank/DDBJ whole genome shotgun (WGS) entry which is preliminary data.</text>
</comment>
<evidence type="ECO:0000313" key="6">
    <source>
        <dbReference type="EMBL" id="CDG39569.1"/>
    </source>
</evidence>
<organism evidence="6 7">
    <name type="scientific">Asaia bogorensis</name>
    <dbReference type="NCBI Taxonomy" id="91915"/>
    <lineage>
        <taxon>Bacteria</taxon>
        <taxon>Pseudomonadati</taxon>
        <taxon>Pseudomonadota</taxon>
        <taxon>Alphaproteobacteria</taxon>
        <taxon>Acetobacterales</taxon>
        <taxon>Acetobacteraceae</taxon>
        <taxon>Asaia</taxon>
    </lineage>
</organism>
<dbReference type="eggNOG" id="COG1286">
    <property type="taxonomic scope" value="Bacteria"/>
</dbReference>
<comment type="subcellular location">
    <subcellularLocation>
        <location evidence="1">Membrane</location>
        <topology evidence="1">Multi-pass membrane protein</topology>
    </subcellularLocation>
</comment>
<feature type="transmembrane region" description="Helical" evidence="5">
    <location>
        <begin position="65"/>
        <end position="87"/>
    </location>
</feature>
<reference evidence="6 7" key="1">
    <citation type="journal article" date="2014" name="Genome Biol. Evol.">
        <title>Acetic acid bacteria genomes reveal functional traits for adaptation to life in insect guts.</title>
        <authorList>
            <person name="Chouaia B."/>
            <person name="Gaiarsa S."/>
            <person name="Crotti E."/>
            <person name="Comandatore F."/>
            <person name="Degli Esposti M."/>
            <person name="Ricci I."/>
            <person name="Alma A."/>
            <person name="Favia G."/>
            <person name="Bandi C."/>
            <person name="Daffonchio D."/>
        </authorList>
    </citation>
    <scope>NUCLEOTIDE SEQUENCE [LARGE SCALE GENOMIC DNA]</scope>
    <source>
        <strain evidence="6 7">SF2.1</strain>
    </source>
</reference>
<evidence type="ECO:0000256" key="4">
    <source>
        <dbReference type="ARBA" id="ARBA00023136"/>
    </source>
</evidence>
<dbReference type="PANTHER" id="PTHR36926:SF1">
    <property type="entry name" value="COLICIN V PRODUCTION PROTEIN"/>
    <property type="match status" value="1"/>
</dbReference>
<dbReference type="InterPro" id="IPR003825">
    <property type="entry name" value="Colicin-V_CvpA"/>
</dbReference>
<dbReference type="GO" id="GO:0009403">
    <property type="term" value="P:toxin biosynthetic process"/>
    <property type="evidence" value="ECO:0007669"/>
    <property type="project" value="InterPro"/>
</dbReference>
<dbReference type="RefSeq" id="WP_023977251.1">
    <property type="nucleotide sequence ID" value="NZ_CBLX010000009.1"/>
</dbReference>
<name>A0A060QEK4_9PROT</name>
<evidence type="ECO:0000256" key="3">
    <source>
        <dbReference type="ARBA" id="ARBA00022989"/>
    </source>
</evidence>
<accession>A0A060QEK4</accession>
<reference evidence="6 7" key="2">
    <citation type="journal article" date="2014" name="PLoS ONE">
        <title>Evolution of mitochondria reconstructed from the energy metabolism of living bacteria.</title>
        <authorList>
            <person name="Degli Esposti M."/>
            <person name="Chouaia B."/>
            <person name="Comandatore F."/>
            <person name="Crotti E."/>
            <person name="Sassera D."/>
            <person name="Lievens P.M."/>
            <person name="Daffonchio D."/>
            <person name="Bandi C."/>
        </authorList>
    </citation>
    <scope>NUCLEOTIDE SEQUENCE [LARGE SCALE GENOMIC DNA]</scope>
    <source>
        <strain evidence="6 7">SF2.1</strain>
    </source>
</reference>
<dbReference type="EMBL" id="CBLX010000009">
    <property type="protein sequence ID" value="CDG39569.1"/>
    <property type="molecule type" value="Genomic_DNA"/>
</dbReference>
<sequence length="175" mass="18542">MENSADIAVLFVLLVSALWGSVRGFAREVFSLVAWLGSFVLAARVAPLILPWITQKVSDPLAATALAYIVSFIVLVLVLSTVAQRLASGLRSVLVGGTDKLLGCLFGVARGYILLVVLYLVCVSVAGADMAHSLIAGSKSGPYILDGVNFVRKLMPYFPQLHLAMPPATGHEAAF</sequence>
<evidence type="ECO:0000256" key="1">
    <source>
        <dbReference type="ARBA" id="ARBA00004141"/>
    </source>
</evidence>